<reference evidence="3 4" key="1">
    <citation type="submission" date="2020-01" db="EMBL/GenBank/DDBJ databases">
        <authorList>
            <person name="Kim M.K."/>
        </authorList>
    </citation>
    <scope>NUCLEOTIDE SEQUENCE [LARGE SCALE GENOMIC DNA]</scope>
    <source>
        <strain evidence="3 4">172606-1</strain>
    </source>
</reference>
<evidence type="ECO:0000256" key="1">
    <source>
        <dbReference type="SAM" id="Phobius"/>
    </source>
</evidence>
<name>A0A6C0GTM1_9BACT</name>
<evidence type="ECO:0000313" key="4">
    <source>
        <dbReference type="Proteomes" id="UP000480178"/>
    </source>
</evidence>
<evidence type="ECO:0000313" key="3">
    <source>
        <dbReference type="EMBL" id="QHT70800.1"/>
    </source>
</evidence>
<dbReference type="Proteomes" id="UP000480178">
    <property type="component" value="Chromosome"/>
</dbReference>
<keyword evidence="1" id="KW-0812">Transmembrane</keyword>
<dbReference type="EMBL" id="CP048222">
    <property type="protein sequence ID" value="QHT70800.1"/>
    <property type="molecule type" value="Genomic_DNA"/>
</dbReference>
<proteinExistence type="predicted"/>
<sequence>MRILDISCLLIMPSALFIYLNNRYLKLLPTIGLTLLALFSLLFILLTGKFITAISQKAQEIQLEFNFSAAA</sequence>
<evidence type="ECO:0000313" key="2">
    <source>
        <dbReference type="EMBL" id="QHT67331.1"/>
    </source>
</evidence>
<dbReference type="KEGG" id="rhoz:GXP67_12145"/>
<keyword evidence="1" id="KW-0472">Membrane</keyword>
<feature type="transmembrane region" description="Helical" evidence="1">
    <location>
        <begin position="27"/>
        <end position="47"/>
    </location>
</feature>
<keyword evidence="1" id="KW-1133">Transmembrane helix</keyword>
<dbReference type="EMBL" id="CP048222">
    <property type="protein sequence ID" value="QHT67331.1"/>
    <property type="molecule type" value="Genomic_DNA"/>
</dbReference>
<dbReference type="RefSeq" id="WP_162443365.1">
    <property type="nucleotide sequence ID" value="NZ_CP048222.1"/>
</dbReference>
<gene>
    <name evidence="2" type="ORF">GXP67_12145</name>
    <name evidence="3" type="ORF">GXP67_31200</name>
</gene>
<dbReference type="KEGG" id="rhoz:GXP67_31200"/>
<organism evidence="3 4">
    <name type="scientific">Rhodocytophaga rosea</name>
    <dbReference type="NCBI Taxonomy" id="2704465"/>
    <lineage>
        <taxon>Bacteria</taxon>
        <taxon>Pseudomonadati</taxon>
        <taxon>Bacteroidota</taxon>
        <taxon>Cytophagia</taxon>
        <taxon>Cytophagales</taxon>
        <taxon>Rhodocytophagaceae</taxon>
        <taxon>Rhodocytophaga</taxon>
    </lineage>
</organism>
<protein>
    <submittedName>
        <fullName evidence="3">Uncharacterized protein</fullName>
    </submittedName>
</protein>
<keyword evidence="4" id="KW-1185">Reference proteome</keyword>
<accession>A0A6C0GTM1</accession>
<dbReference type="AlphaFoldDB" id="A0A6C0GTM1"/>